<dbReference type="RefSeq" id="WP_095445223.1">
    <property type="nucleotide sequence ID" value="NZ_CP022603.1"/>
</dbReference>
<dbReference type="GO" id="GO:0016740">
    <property type="term" value="F:transferase activity"/>
    <property type="evidence" value="ECO:0007669"/>
    <property type="project" value="UniProtKB-KW"/>
</dbReference>
<dbReference type="KEGG" id="och:CES85_5311"/>
<dbReference type="AlphaFoldDB" id="A0A248UCW8"/>
<dbReference type="SUPFAM" id="SSF53448">
    <property type="entry name" value="Nucleotide-diphospho-sugar transferases"/>
    <property type="match status" value="1"/>
</dbReference>
<evidence type="ECO:0000313" key="2">
    <source>
        <dbReference type="Proteomes" id="UP000215256"/>
    </source>
</evidence>
<proteinExistence type="predicted"/>
<name>A0A248UCW8_9HYPH</name>
<sequence>MDISVIVNFHNMRREAPRTLFSLSRAYQQGVEKIQYEVVAIDNNSLEKIPEADVRSFGAEFRYAPHYSDSVSPVDAINYYASGSEAHIVVIIIDGARILSPGILALIYRCFQALKDPFVYTLGMHIGPELQNNSILKGYNQTVEDELLNSVAWIDDGYRLFDISSLAHSAHNGFFSQLNESNCFALTRSAWSSLGGLDRRFQTPGGGYVNLDFFNRAVGTTGLIPVMLLGEATFHQVHGGTATNVPWEQHPYPQFEAEYQLLVGKPYQRAKHHPFYFGASAISLQSQRLFFPSQPPPISADETADQMLVPLPQRKASRWAIKSVRKLYQFLKFKPTNHFD</sequence>
<dbReference type="OrthoDB" id="799111at2"/>
<dbReference type="Proteomes" id="UP000215256">
    <property type="component" value="Chromosome 2"/>
</dbReference>
<keyword evidence="1" id="KW-0808">Transferase</keyword>
<gene>
    <name evidence="1" type="ORF">CES85_5311</name>
</gene>
<dbReference type="EMBL" id="CP022603">
    <property type="protein sequence ID" value="ASV84516.1"/>
    <property type="molecule type" value="Genomic_DNA"/>
</dbReference>
<dbReference type="InterPro" id="IPR029044">
    <property type="entry name" value="Nucleotide-diphossugar_trans"/>
</dbReference>
<evidence type="ECO:0000313" key="1">
    <source>
        <dbReference type="EMBL" id="ASV84516.1"/>
    </source>
</evidence>
<protein>
    <submittedName>
        <fullName evidence="1">Glycosyl transferase family 2</fullName>
    </submittedName>
</protein>
<reference evidence="1 2" key="1">
    <citation type="submission" date="2017-07" db="EMBL/GenBank/DDBJ databases">
        <title>Phylogenetic study on the rhizospheric bacterium Ochrobactrum sp. A44.</title>
        <authorList>
            <person name="Krzyzanowska D.M."/>
            <person name="Ossowicki A."/>
            <person name="Rajewska M."/>
            <person name="Maciag T."/>
            <person name="Kaczynski Z."/>
            <person name="Czerwicka M."/>
            <person name="Jafra S."/>
        </authorList>
    </citation>
    <scope>NUCLEOTIDE SEQUENCE [LARGE SCALE GENOMIC DNA]</scope>
    <source>
        <strain evidence="1 2">A44</strain>
    </source>
</reference>
<accession>A0A248UCW8</accession>
<dbReference type="Gene3D" id="3.90.550.10">
    <property type="entry name" value="Spore Coat Polysaccharide Biosynthesis Protein SpsA, Chain A"/>
    <property type="match status" value="1"/>
</dbReference>
<organism evidence="1 2">
    <name type="scientific">Ochrobactrum quorumnocens</name>
    <dbReference type="NCBI Taxonomy" id="271865"/>
    <lineage>
        <taxon>Bacteria</taxon>
        <taxon>Pseudomonadati</taxon>
        <taxon>Pseudomonadota</taxon>
        <taxon>Alphaproteobacteria</taxon>
        <taxon>Hyphomicrobiales</taxon>
        <taxon>Brucellaceae</taxon>
        <taxon>Brucella/Ochrobactrum group</taxon>
        <taxon>Ochrobactrum</taxon>
    </lineage>
</organism>